<accession>A0A6A4V5Y0</accession>
<dbReference type="GO" id="GO:0015276">
    <property type="term" value="F:ligand-gated monoatomic ion channel activity"/>
    <property type="evidence" value="ECO:0007669"/>
    <property type="project" value="InterPro"/>
</dbReference>
<dbReference type="AlphaFoldDB" id="A0A6A4V5Y0"/>
<name>A0A6A4V5Y0_AMPAM</name>
<feature type="domain" description="Ionotropic glutamate receptor C-terminal" evidence="3">
    <location>
        <begin position="36"/>
        <end position="132"/>
    </location>
</feature>
<sequence>MAVTEDRFYVPRGGSTGAPAVSFDMFSSLLKPLHRDVWWLLLCALMLVAVVVWAAVRFNHVRAESAQTLREMSWGSCLLSSFMTLVCQSWVRTPDSLAARTAVLSGWLLGVLIYQNYTAILISYLTVDDRTQTHQQSTGVLRSA</sequence>
<feature type="transmembrane region" description="Helical" evidence="2">
    <location>
        <begin position="37"/>
        <end position="60"/>
    </location>
</feature>
<reference evidence="4 5" key="1">
    <citation type="submission" date="2019-07" db="EMBL/GenBank/DDBJ databases">
        <title>Draft genome assembly of a fouling barnacle, Amphibalanus amphitrite (Darwin, 1854): The first reference genome for Thecostraca.</title>
        <authorList>
            <person name="Kim W."/>
        </authorList>
    </citation>
    <scope>NUCLEOTIDE SEQUENCE [LARGE SCALE GENOMIC DNA]</scope>
    <source>
        <strain evidence="4">SNU_AA5</strain>
        <tissue evidence="4">Soma without cirri and trophi</tissue>
    </source>
</reference>
<keyword evidence="2" id="KW-0812">Transmembrane</keyword>
<keyword evidence="2" id="KW-0472">Membrane</keyword>
<dbReference type="GO" id="GO:0016020">
    <property type="term" value="C:membrane"/>
    <property type="evidence" value="ECO:0007669"/>
    <property type="project" value="InterPro"/>
</dbReference>
<protein>
    <submittedName>
        <fullName evidence="4">Ionotropic receptor 25a</fullName>
    </submittedName>
</protein>
<feature type="transmembrane region" description="Helical" evidence="2">
    <location>
        <begin position="72"/>
        <end position="91"/>
    </location>
</feature>
<evidence type="ECO:0000256" key="1">
    <source>
        <dbReference type="ARBA" id="ARBA00008685"/>
    </source>
</evidence>
<keyword evidence="5" id="KW-1185">Reference proteome</keyword>
<keyword evidence="2" id="KW-1133">Transmembrane helix</keyword>
<gene>
    <name evidence="4" type="primary">Ir25a_0</name>
    <name evidence="4" type="ORF">FJT64_013025</name>
</gene>
<dbReference type="Proteomes" id="UP000440578">
    <property type="component" value="Unassembled WGS sequence"/>
</dbReference>
<evidence type="ECO:0000256" key="2">
    <source>
        <dbReference type="SAM" id="Phobius"/>
    </source>
</evidence>
<evidence type="ECO:0000313" key="5">
    <source>
        <dbReference type="Proteomes" id="UP000440578"/>
    </source>
</evidence>
<dbReference type="Pfam" id="PF00060">
    <property type="entry name" value="Lig_chan"/>
    <property type="match status" value="1"/>
</dbReference>
<dbReference type="EMBL" id="VIIS01002099">
    <property type="protein sequence ID" value="KAF0288579.1"/>
    <property type="molecule type" value="Genomic_DNA"/>
</dbReference>
<evidence type="ECO:0000313" key="4">
    <source>
        <dbReference type="EMBL" id="KAF0288579.1"/>
    </source>
</evidence>
<dbReference type="InterPro" id="IPR001320">
    <property type="entry name" value="Iontro_rcpt_C"/>
</dbReference>
<comment type="caution">
    <text evidence="4">The sequence shown here is derived from an EMBL/GenBank/DDBJ whole genome shotgun (WGS) entry which is preliminary data.</text>
</comment>
<evidence type="ECO:0000259" key="3">
    <source>
        <dbReference type="Pfam" id="PF00060"/>
    </source>
</evidence>
<comment type="similarity">
    <text evidence="1">Belongs to the glutamate-gated ion channel (TC 1.A.10.1) family.</text>
</comment>
<organism evidence="4 5">
    <name type="scientific">Amphibalanus amphitrite</name>
    <name type="common">Striped barnacle</name>
    <name type="synonym">Balanus amphitrite</name>
    <dbReference type="NCBI Taxonomy" id="1232801"/>
    <lineage>
        <taxon>Eukaryota</taxon>
        <taxon>Metazoa</taxon>
        <taxon>Ecdysozoa</taxon>
        <taxon>Arthropoda</taxon>
        <taxon>Crustacea</taxon>
        <taxon>Multicrustacea</taxon>
        <taxon>Cirripedia</taxon>
        <taxon>Thoracica</taxon>
        <taxon>Thoracicalcarea</taxon>
        <taxon>Balanomorpha</taxon>
        <taxon>Balanoidea</taxon>
        <taxon>Balanidae</taxon>
        <taxon>Amphibalaninae</taxon>
        <taxon>Amphibalanus</taxon>
    </lineage>
</organism>
<feature type="transmembrane region" description="Helical" evidence="2">
    <location>
        <begin position="103"/>
        <end position="127"/>
    </location>
</feature>
<dbReference type="OrthoDB" id="6347558at2759"/>
<dbReference type="Gene3D" id="1.10.287.70">
    <property type="match status" value="1"/>
</dbReference>
<proteinExistence type="inferred from homology"/>
<keyword evidence="4" id="KW-0675">Receptor</keyword>